<feature type="domain" description="MurNAc-LAA" evidence="11">
    <location>
        <begin position="357"/>
        <end position="512"/>
    </location>
</feature>
<reference evidence="12 13" key="2">
    <citation type="journal article" date="2012" name="PLoS ONE">
        <title>Genomic characterization of the taylorella genus.</title>
        <authorList>
            <person name="Hebert L."/>
            <person name="Moumen B."/>
            <person name="Pons N."/>
            <person name="Duquesne F."/>
            <person name="Breuil M.F."/>
            <person name="Goux D."/>
            <person name="Batto J.M."/>
            <person name="Laugier C."/>
            <person name="Renault P."/>
            <person name="Petry S."/>
        </authorList>
    </citation>
    <scope>NUCLEOTIDE SEQUENCE [LARGE SCALE GENOMIC DNA]</scope>
    <source>
        <strain evidence="12 13">MCE3</strain>
    </source>
</reference>
<reference key="1">
    <citation type="submission" date="2011-09" db="EMBL/GenBank/DDBJ databases">
        <title>Genomic characterization of the Taylorella genus.</title>
        <authorList>
            <person name="Hebert L."/>
            <person name="Moumen B."/>
            <person name="Pons N."/>
            <person name="Duquesne F."/>
            <person name="Breuil M.-F."/>
            <person name="Goux D."/>
            <person name="Batto J.-M."/>
            <person name="Renault P."/>
            <person name="Laugier C."/>
            <person name="Petry S."/>
        </authorList>
    </citation>
    <scope>NUCLEOTIDE SEQUENCE</scope>
    <source>
        <strain>MCE3</strain>
    </source>
</reference>
<dbReference type="Pfam" id="PF11741">
    <property type="entry name" value="AMIN"/>
    <property type="match status" value="1"/>
</dbReference>
<evidence type="ECO:0000256" key="4">
    <source>
        <dbReference type="ARBA" id="ARBA00011901"/>
    </source>
</evidence>
<evidence type="ECO:0000313" key="12">
    <source>
        <dbReference type="EMBL" id="AEP36983.1"/>
    </source>
</evidence>
<dbReference type="InterPro" id="IPR021731">
    <property type="entry name" value="AMIN_dom"/>
</dbReference>
<name>G4QBK5_TAYAM</name>
<dbReference type="EMBL" id="CP003059">
    <property type="protein sequence ID" value="AEP36983.1"/>
    <property type="molecule type" value="Genomic_DNA"/>
</dbReference>
<evidence type="ECO:0000259" key="11">
    <source>
        <dbReference type="SMART" id="SM00646"/>
    </source>
</evidence>
<dbReference type="EC" id="3.5.1.28" evidence="4"/>
<dbReference type="InterPro" id="IPR002508">
    <property type="entry name" value="MurNAc-LAA_cat"/>
</dbReference>
<comment type="catalytic activity">
    <reaction evidence="1">
        <text>Hydrolyzes the link between N-acetylmuramoyl residues and L-amino acid residues in certain cell-wall glycopeptides.</text>
        <dbReference type="EC" id="3.5.1.28"/>
    </reaction>
</comment>
<dbReference type="CDD" id="cd02696">
    <property type="entry name" value="MurNAc-LAA"/>
    <property type="match status" value="1"/>
</dbReference>
<evidence type="ECO:0000256" key="1">
    <source>
        <dbReference type="ARBA" id="ARBA00001561"/>
    </source>
</evidence>
<dbReference type="GO" id="GO:0008745">
    <property type="term" value="F:N-acetylmuramoyl-L-alanine amidase activity"/>
    <property type="evidence" value="ECO:0007669"/>
    <property type="project" value="UniProtKB-EC"/>
</dbReference>
<protein>
    <recommendedName>
        <fullName evidence="9">N-acetylmuramoyl-L-alanine amidase AmiC</fullName>
        <ecNumber evidence="4">3.5.1.28</ecNumber>
    </recommendedName>
</protein>
<dbReference type="GO" id="GO:0071555">
    <property type="term" value="P:cell wall organization"/>
    <property type="evidence" value="ECO:0007669"/>
    <property type="project" value="UniProtKB-KW"/>
</dbReference>
<evidence type="ECO:0000256" key="3">
    <source>
        <dbReference type="ARBA" id="ARBA00010860"/>
    </source>
</evidence>
<dbReference type="GO" id="GO:0030288">
    <property type="term" value="C:outer membrane-bounded periplasmic space"/>
    <property type="evidence" value="ECO:0007669"/>
    <property type="project" value="TreeGrafter"/>
</dbReference>
<dbReference type="GO" id="GO:0009253">
    <property type="term" value="P:peptidoglycan catabolic process"/>
    <property type="evidence" value="ECO:0007669"/>
    <property type="project" value="InterPro"/>
</dbReference>
<accession>G4QBK5</accession>
<dbReference type="OrthoDB" id="9806267at2"/>
<evidence type="ECO:0000256" key="10">
    <source>
        <dbReference type="SAM" id="MobiDB-lite"/>
    </source>
</evidence>
<keyword evidence="5" id="KW-0732">Signal</keyword>
<keyword evidence="13" id="KW-1185">Reference proteome</keyword>
<feature type="compositionally biased region" description="Pro residues" evidence="10">
    <location>
        <begin position="69"/>
        <end position="80"/>
    </location>
</feature>
<dbReference type="SMART" id="SM00646">
    <property type="entry name" value="Ami_3"/>
    <property type="match status" value="1"/>
</dbReference>
<dbReference type="STRING" id="1008459.TASI_1236"/>
<gene>
    <name evidence="12" type="ordered locus">TASI_1236</name>
</gene>
<evidence type="ECO:0000256" key="6">
    <source>
        <dbReference type="ARBA" id="ARBA00022764"/>
    </source>
</evidence>
<evidence type="ECO:0000256" key="2">
    <source>
        <dbReference type="ARBA" id="ARBA00004418"/>
    </source>
</evidence>
<dbReference type="FunFam" id="3.40.630.40:FF:000001">
    <property type="entry name" value="N-acetylmuramoyl-L-alanine amidase"/>
    <property type="match status" value="1"/>
</dbReference>
<keyword evidence="8" id="KW-0961">Cell wall biogenesis/degradation</keyword>
<dbReference type="InterPro" id="IPR050695">
    <property type="entry name" value="N-acetylmuramoyl_amidase_3"/>
</dbReference>
<sequence length="525" mass="57271">MSINDEQNIQKVNNRRRIVTAGAAALFLPVISKISKAANAPIVDLNNSNEQLKFTPLGRPLSGDSIPIPKAPPSTKPTSPPAVNKDPKDLPVQKPASQAATTNSGTTSQILAVRTWPADEYTRVTLELNSPIKHEHFTLNGPDRLVVDLDGLQMNAALNSLISKIKPNDPYISQVRVAQNRSNVVRIVIDLKEPIVPQVFTLKPVGNYKYRLVLDLYPKVAKDPLMALAQKSDSSDPLSNIISQLQNTKPDVEVPKVAGQVAQKNPRIENLPIKGSTLDHQPQVTIKKNSQKRPILIAIDPGHGGEDPGAIGARGTREKDVVLSIGRRLRDILNSRSDTRAYMTRDADFFVPLHVRVQKARRVKADVFVSIHADAFTNRTARGTSVFALSRKGASSAAARWLAKKENAADLIGGLDISSHDRTTASVLLDLSTTAQINDSLKIGHRVLNSLSKVNGLKSRRVEQAGFAVLKAPDIPSILIEVAFISNLQEESFLMNSKNHPTVAKAIVRGLDDYFDTNPPLAYKS</sequence>
<evidence type="ECO:0000256" key="7">
    <source>
        <dbReference type="ARBA" id="ARBA00022801"/>
    </source>
</evidence>
<dbReference type="HOGENOM" id="CLU_014322_2_2_4"/>
<dbReference type="RefSeq" id="WP_014111877.1">
    <property type="nucleotide sequence ID" value="NC_016043.1"/>
</dbReference>
<evidence type="ECO:0000313" key="13">
    <source>
        <dbReference type="Proteomes" id="UP000009284"/>
    </source>
</evidence>
<dbReference type="Gene3D" id="3.40.630.40">
    <property type="entry name" value="Zn-dependent exopeptidases"/>
    <property type="match status" value="1"/>
</dbReference>
<dbReference type="eggNOG" id="COG0860">
    <property type="taxonomic scope" value="Bacteria"/>
</dbReference>
<feature type="compositionally biased region" description="Polar residues" evidence="10">
    <location>
        <begin position="95"/>
        <end position="106"/>
    </location>
</feature>
<evidence type="ECO:0000256" key="8">
    <source>
        <dbReference type="ARBA" id="ARBA00023316"/>
    </source>
</evidence>
<proteinExistence type="inferred from homology"/>
<dbReference type="SUPFAM" id="SSF53187">
    <property type="entry name" value="Zn-dependent exopeptidases"/>
    <property type="match status" value="1"/>
</dbReference>
<dbReference type="PANTHER" id="PTHR30404:SF0">
    <property type="entry name" value="N-ACETYLMURAMOYL-L-ALANINE AMIDASE AMIC"/>
    <property type="match status" value="1"/>
</dbReference>
<evidence type="ECO:0000256" key="9">
    <source>
        <dbReference type="ARBA" id="ARBA00074581"/>
    </source>
</evidence>
<evidence type="ECO:0000256" key="5">
    <source>
        <dbReference type="ARBA" id="ARBA00022729"/>
    </source>
</evidence>
<keyword evidence="6" id="KW-0574">Periplasm</keyword>
<dbReference type="Pfam" id="PF01520">
    <property type="entry name" value="Amidase_3"/>
    <property type="match status" value="1"/>
</dbReference>
<dbReference type="PANTHER" id="PTHR30404">
    <property type="entry name" value="N-ACETYLMURAMOYL-L-ALANINE AMIDASE"/>
    <property type="match status" value="1"/>
</dbReference>
<comment type="similarity">
    <text evidence="3">Belongs to the N-acetylmuramoyl-L-alanine amidase 3 family.</text>
</comment>
<dbReference type="Gene3D" id="2.60.40.3500">
    <property type="match status" value="1"/>
</dbReference>
<dbReference type="AlphaFoldDB" id="G4QBK5"/>
<dbReference type="KEGG" id="tas:TASI_1236"/>
<keyword evidence="7 12" id="KW-0378">Hydrolase</keyword>
<feature type="region of interest" description="Disordered" evidence="10">
    <location>
        <begin position="54"/>
        <end position="106"/>
    </location>
</feature>
<dbReference type="Proteomes" id="UP000009284">
    <property type="component" value="Chromosome"/>
</dbReference>
<organism evidence="12 13">
    <name type="scientific">Taylorella asinigenitalis (strain MCE3)</name>
    <dbReference type="NCBI Taxonomy" id="1008459"/>
    <lineage>
        <taxon>Bacteria</taxon>
        <taxon>Pseudomonadati</taxon>
        <taxon>Pseudomonadota</taxon>
        <taxon>Betaproteobacteria</taxon>
        <taxon>Burkholderiales</taxon>
        <taxon>Alcaligenaceae</taxon>
        <taxon>Taylorella</taxon>
    </lineage>
</organism>
<comment type="subcellular location">
    <subcellularLocation>
        <location evidence="2">Periplasm</location>
    </subcellularLocation>
</comment>